<organism evidence="2 3">
    <name type="scientific">Oesophagostomum dentatum</name>
    <name type="common">Nodular worm</name>
    <dbReference type="NCBI Taxonomy" id="61180"/>
    <lineage>
        <taxon>Eukaryota</taxon>
        <taxon>Metazoa</taxon>
        <taxon>Ecdysozoa</taxon>
        <taxon>Nematoda</taxon>
        <taxon>Chromadorea</taxon>
        <taxon>Rhabditida</taxon>
        <taxon>Rhabditina</taxon>
        <taxon>Rhabditomorpha</taxon>
        <taxon>Strongyloidea</taxon>
        <taxon>Strongylidae</taxon>
        <taxon>Oesophagostomum</taxon>
    </lineage>
</organism>
<evidence type="ECO:0000313" key="2">
    <source>
        <dbReference type="EMBL" id="KHJ89409.1"/>
    </source>
</evidence>
<reference evidence="2 3" key="1">
    <citation type="submission" date="2014-03" db="EMBL/GenBank/DDBJ databases">
        <title>Draft genome of the hookworm Oesophagostomum dentatum.</title>
        <authorList>
            <person name="Mitreva M."/>
        </authorList>
    </citation>
    <scope>NUCLEOTIDE SEQUENCE [LARGE SCALE GENOMIC DNA]</scope>
    <source>
        <strain evidence="2 3">OD-Hann</strain>
    </source>
</reference>
<feature type="transmembrane region" description="Helical" evidence="1">
    <location>
        <begin position="43"/>
        <end position="65"/>
    </location>
</feature>
<dbReference type="Proteomes" id="UP000053660">
    <property type="component" value="Unassembled WGS sequence"/>
</dbReference>
<evidence type="ECO:0000256" key="1">
    <source>
        <dbReference type="SAM" id="Phobius"/>
    </source>
</evidence>
<feature type="transmembrane region" description="Helical" evidence="1">
    <location>
        <begin position="7"/>
        <end position="23"/>
    </location>
</feature>
<sequence length="103" mass="11461">MVFVTSITCLVDVTCIVITMVGYRTLAKWRTSKMWNNTEKSLFLLACSLCVSLCCYCAVQCSLLGEGGMRKHLRLLIHLVSAAPPPTNYHECDAAIAPFPYKK</sequence>
<accession>A0A0B1SWQ6</accession>
<protein>
    <submittedName>
        <fullName evidence="2">Uncharacterized protein</fullName>
    </submittedName>
</protein>
<gene>
    <name evidence="2" type="ORF">OESDEN_10767</name>
</gene>
<dbReference type="EMBL" id="KN554259">
    <property type="protein sequence ID" value="KHJ89409.1"/>
    <property type="molecule type" value="Genomic_DNA"/>
</dbReference>
<proteinExistence type="predicted"/>
<keyword evidence="1" id="KW-0472">Membrane</keyword>
<name>A0A0B1SWQ6_OESDE</name>
<evidence type="ECO:0000313" key="3">
    <source>
        <dbReference type="Proteomes" id="UP000053660"/>
    </source>
</evidence>
<keyword evidence="1" id="KW-1133">Transmembrane helix</keyword>
<keyword evidence="1" id="KW-0812">Transmembrane</keyword>
<dbReference type="AlphaFoldDB" id="A0A0B1SWQ6"/>
<keyword evidence="3" id="KW-1185">Reference proteome</keyword>